<dbReference type="GO" id="GO:0005975">
    <property type="term" value="P:carbohydrate metabolic process"/>
    <property type="evidence" value="ECO:0007669"/>
    <property type="project" value="InterPro"/>
</dbReference>
<dbReference type="SUPFAM" id="SSF88713">
    <property type="entry name" value="Glycoside hydrolase/deacetylase"/>
    <property type="match status" value="1"/>
</dbReference>
<dbReference type="InterPro" id="IPR011330">
    <property type="entry name" value="Glyco_hydro/deAcase_b/a-brl"/>
</dbReference>
<evidence type="ECO:0008006" key="4">
    <source>
        <dbReference type="Google" id="ProtNLM"/>
    </source>
</evidence>
<accession>A0A2P8R209</accession>
<evidence type="ECO:0000313" key="3">
    <source>
        <dbReference type="Proteomes" id="UP000240535"/>
    </source>
</evidence>
<gene>
    <name evidence="2" type="ORF">CQ405_02070</name>
</gene>
<feature type="region of interest" description="Disordered" evidence="1">
    <location>
        <begin position="1"/>
        <end position="22"/>
    </location>
</feature>
<dbReference type="PANTHER" id="PTHR30105:SF2">
    <property type="entry name" value="DIVERGENT POLYSACCHARIDE DEACETYLASE SUPERFAMILY"/>
    <property type="match status" value="1"/>
</dbReference>
<dbReference type="CDD" id="cd10936">
    <property type="entry name" value="CE4_DAC2"/>
    <property type="match status" value="1"/>
</dbReference>
<dbReference type="InterPro" id="IPR006837">
    <property type="entry name" value="Divergent_DAC"/>
</dbReference>
<protein>
    <recommendedName>
        <fullName evidence="4">Divergent polysaccharide deacetylase family protein</fullName>
    </recommendedName>
</protein>
<dbReference type="EMBL" id="PDHH01000002">
    <property type="protein sequence ID" value="PSM52536.1"/>
    <property type="molecule type" value="Genomic_DNA"/>
</dbReference>
<evidence type="ECO:0000256" key="1">
    <source>
        <dbReference type="SAM" id="MobiDB-lite"/>
    </source>
</evidence>
<dbReference type="RefSeq" id="WP_106870101.1">
    <property type="nucleotide sequence ID" value="NZ_CP053841.1"/>
</dbReference>
<proteinExistence type="predicted"/>
<dbReference type="Proteomes" id="UP000240535">
    <property type="component" value="Unassembled WGS sequence"/>
</dbReference>
<feature type="compositionally biased region" description="Basic residues" evidence="1">
    <location>
        <begin position="1"/>
        <end position="19"/>
    </location>
</feature>
<name>A0A2P8R209_9BACT</name>
<comment type="caution">
    <text evidence="2">The sequence shown here is derived from an EMBL/GenBank/DDBJ whole genome shotgun (WGS) entry which is preliminary data.</text>
</comment>
<dbReference type="PANTHER" id="PTHR30105">
    <property type="entry name" value="UNCHARACTERIZED YIBQ-RELATED"/>
    <property type="match status" value="1"/>
</dbReference>
<evidence type="ECO:0000313" key="2">
    <source>
        <dbReference type="EMBL" id="PSM52536.1"/>
    </source>
</evidence>
<reference evidence="3" key="1">
    <citation type="submission" date="2017-10" db="EMBL/GenBank/DDBJ databases">
        <title>Campylobacter species from seals.</title>
        <authorList>
            <person name="Gilbert M.J."/>
            <person name="Zomer A.L."/>
            <person name="Timmerman A.J."/>
            <person name="Duim B."/>
            <person name="Wagenaar J.A."/>
        </authorList>
    </citation>
    <scope>NUCLEOTIDE SEQUENCE [LARGE SCALE GENOMIC DNA]</scope>
    <source>
        <strain evidence="3">17S00004-5</strain>
    </source>
</reference>
<dbReference type="Gene3D" id="3.20.20.370">
    <property type="entry name" value="Glycoside hydrolase/deacetylase"/>
    <property type="match status" value="1"/>
</dbReference>
<organism evidence="2 3">
    <name type="scientific">Campylobacter blaseri</name>
    <dbReference type="NCBI Taxonomy" id="2042961"/>
    <lineage>
        <taxon>Bacteria</taxon>
        <taxon>Pseudomonadati</taxon>
        <taxon>Campylobacterota</taxon>
        <taxon>Epsilonproteobacteria</taxon>
        <taxon>Campylobacterales</taxon>
        <taxon>Campylobacteraceae</taxon>
        <taxon>Campylobacter</taxon>
    </lineage>
</organism>
<sequence length="362" mass="41752">MVKKKIAPKKRPTQRKKRRVNEENSSSFLNLITLVVLCFLTGFLTYAALDYTFNKKDNNQISKNIVVEKKLQIQTKDPVAKASKTTKIDIKKNTNISEEVVKKDDNDTLAKIKKESLKDLNSSLPNEYIQMASPAFKVKEPSRLKKPKLVLIIDDVASKEHTNGIKKLNLKITPSFFPPTSDFPNTPKLSNQFDFFMIHLPLEAMGFNSKRIKTLMTTDSYDEIERVVKDVRKNFSRAVFLNNHTGSKFTSNLNSTRMLSKALNKYGFKLVDSKTIFSSKIKQVAKEQGFRYIYRDVFLDNKDSEVEIKKQIKEAIKIANKKGFAIAIGHPRKNTFRAIQNSKELLKNVELVYLDEIYEYYR</sequence>
<dbReference type="AlphaFoldDB" id="A0A2P8R209"/>
<dbReference type="Pfam" id="PF04748">
    <property type="entry name" value="Polysacc_deac_2"/>
    <property type="match status" value="1"/>
</dbReference>
<dbReference type="OrthoDB" id="9784811at2"/>
<keyword evidence="3" id="KW-1185">Reference proteome</keyword>